<dbReference type="OrthoDB" id="9799862at2"/>
<keyword evidence="1" id="KW-0969">Cilium</keyword>
<dbReference type="Pfam" id="PF06289">
    <property type="entry name" value="FlbD"/>
    <property type="match status" value="1"/>
</dbReference>
<evidence type="ECO:0000313" key="2">
    <source>
        <dbReference type="Proteomes" id="UP000076927"/>
    </source>
</evidence>
<dbReference type="AlphaFoldDB" id="A0A172TKG2"/>
<organism evidence="1 2">
    <name type="scientific">Paenibacillus swuensis</name>
    <dbReference type="NCBI Taxonomy" id="1178515"/>
    <lineage>
        <taxon>Bacteria</taxon>
        <taxon>Bacillati</taxon>
        <taxon>Bacillota</taxon>
        <taxon>Bacilli</taxon>
        <taxon>Bacillales</taxon>
        <taxon>Paenibacillaceae</taxon>
        <taxon>Paenibacillus</taxon>
    </lineage>
</organism>
<dbReference type="RefSeq" id="WP_068608346.1">
    <property type="nucleotide sequence ID" value="NZ_CP011388.1"/>
</dbReference>
<proteinExistence type="predicted"/>
<dbReference type="PATRIC" id="fig|1178515.4.peg.3230"/>
<accession>A0A172TKG2</accession>
<reference evidence="1 2" key="1">
    <citation type="submission" date="2015-01" db="EMBL/GenBank/DDBJ databases">
        <title>Paenibacillus swuensis/DY6/whole genome sequencing.</title>
        <authorList>
            <person name="Kim M.K."/>
            <person name="Srinivasan S."/>
            <person name="Lee J.-J."/>
        </authorList>
    </citation>
    <scope>NUCLEOTIDE SEQUENCE [LARGE SCALE GENOMIC DNA]</scope>
    <source>
        <strain evidence="1 2">DY6</strain>
    </source>
</reference>
<dbReference type="Proteomes" id="UP000076927">
    <property type="component" value="Chromosome"/>
</dbReference>
<dbReference type="EMBL" id="CP011388">
    <property type="protein sequence ID" value="ANE47545.1"/>
    <property type="molecule type" value="Genomic_DNA"/>
</dbReference>
<dbReference type="PANTHER" id="PTHR39185:SF1">
    <property type="entry name" value="SWARMING MOTILITY PROTEIN SWRD"/>
    <property type="match status" value="1"/>
</dbReference>
<gene>
    <name evidence="1" type="ORF">SY83_16065</name>
</gene>
<keyword evidence="1" id="KW-0966">Cell projection</keyword>
<sequence>MIAVTRLNNSQLVINALLIETVESTPDTVISLTTGKKIMVLESVSDVVSLTQNYLRSIGIGFAAAVKQTEGQDHV</sequence>
<dbReference type="PANTHER" id="PTHR39185">
    <property type="entry name" value="SWARMING MOTILITY PROTEIN SWRD"/>
    <property type="match status" value="1"/>
</dbReference>
<dbReference type="STRING" id="1178515.SY83_16065"/>
<name>A0A172TKG2_9BACL</name>
<protein>
    <submittedName>
        <fullName evidence="1">Flagellar protein D</fullName>
    </submittedName>
</protein>
<evidence type="ECO:0000313" key="1">
    <source>
        <dbReference type="EMBL" id="ANE47545.1"/>
    </source>
</evidence>
<keyword evidence="1" id="KW-0282">Flagellum</keyword>
<dbReference type="InterPro" id="IPR009384">
    <property type="entry name" value="SwrD-like"/>
</dbReference>
<dbReference type="KEGG" id="pswu:SY83_16065"/>
<keyword evidence="2" id="KW-1185">Reference proteome</keyword>